<dbReference type="AlphaFoldDB" id="A0A0M5KWT5"/>
<keyword evidence="2" id="KW-0067">ATP-binding</keyword>
<keyword evidence="2" id="KW-0378">Hydrolase</keyword>
<keyword evidence="2" id="KW-0347">Helicase</keyword>
<protein>
    <submittedName>
        <fullName evidence="2">ATP-dependent DNA helicase</fullName>
    </submittedName>
</protein>
<dbReference type="GO" id="GO:0004386">
    <property type="term" value="F:helicase activity"/>
    <property type="evidence" value="ECO:0007669"/>
    <property type="project" value="UniProtKB-KW"/>
</dbReference>
<dbReference type="Proteomes" id="UP000057213">
    <property type="component" value="Chromosome"/>
</dbReference>
<dbReference type="KEGG" id="banc:PU02_0334"/>
<reference evidence="2 3" key="1">
    <citation type="journal article" date="2015" name="Genome Announc.">
        <title>Complete Genome Sequence of Bartonella ancashensis Strain 20.00, Isolated from the Blood of a Patient with Verruga Peruana.</title>
        <authorList>
            <person name="Hang J."/>
            <person name="Mullins K.E."/>
            <person name="Clifford R.J."/>
            <person name="Onmus-Leone F."/>
            <person name="Yang Y."/>
            <person name="Jiang J."/>
            <person name="Leguia M."/>
            <person name="Kasper M.R."/>
            <person name="Maguina C."/>
            <person name="Lesho E.P."/>
            <person name="Jarman R.G."/>
            <person name="Richards A.L."/>
            <person name="Blazes D."/>
        </authorList>
    </citation>
    <scope>NUCLEOTIDE SEQUENCE [LARGE SCALE GENOMIC DNA]</scope>
    <source>
        <strain evidence="2 3">20.00</strain>
    </source>
</reference>
<evidence type="ECO:0000256" key="1">
    <source>
        <dbReference type="SAM" id="MobiDB-lite"/>
    </source>
</evidence>
<evidence type="ECO:0000313" key="2">
    <source>
        <dbReference type="EMBL" id="ALE03148.1"/>
    </source>
</evidence>
<gene>
    <name evidence="2" type="ORF">PU02_0334</name>
</gene>
<accession>A0A0M5KWT5</accession>
<proteinExistence type="predicted"/>
<keyword evidence="3" id="KW-1185">Reference proteome</keyword>
<dbReference type="RefSeq" id="WP_053943784.1">
    <property type="nucleotide sequence ID" value="NZ_CP010401.1"/>
</dbReference>
<feature type="compositionally biased region" description="Polar residues" evidence="1">
    <location>
        <begin position="456"/>
        <end position="466"/>
    </location>
</feature>
<dbReference type="PATRIC" id="fig|1318743.3.peg.346"/>
<sequence>MNSEPIQKNDVFIEQCGHGKFEGFRFYAHKNNTDKTTKEQDILSDDDLISAFSQRAARFCASANADFAISSDGIIRWIGQAVGKLTPTEDILMPSFILLADTQLTGESRDNVIIRLERFVAFHFETALKSLFDLRNAHHLTGLTRDIALQLVSSLGIIPRRKIANIVKNIDQQSRAELRQFGVRFGALHIYVIPLIKPIPAQAITLLWTLKNERCDTTGLSEILAALSAGRTSLITDTTYNPQLYSLIGYQILGKRAVRIDILERLSNLIRLALNWKPGINPKPEGAYDGKRFFITPTMMSILGAKEADMEEILKGLGYQSQPCDLTLLNNDSSVQQLHIQNAKTEHNCPEAECVGDLWKDIALLNMAQEQALNKTQKDKILPSHSQESLNFENFVPEAELIGDFAKQKQSASESKIVLLWRYQYRNTRHSYGNHSRSRKKPQDKHVRTFKDKKNTTNGTPFQKNTEYTKKTRRTGPTYSESSHKKSSPMRNVPDPHSPFAKLAQLRNRLENDKTATPLKNR</sequence>
<dbReference type="EMBL" id="CP010401">
    <property type="protein sequence ID" value="ALE03148.1"/>
    <property type="molecule type" value="Genomic_DNA"/>
</dbReference>
<dbReference type="OrthoDB" id="9807155at2"/>
<name>A0A0M5KWT5_9HYPH</name>
<feature type="compositionally biased region" description="Basic and acidic residues" evidence="1">
    <location>
        <begin position="444"/>
        <end position="455"/>
    </location>
</feature>
<organism evidence="2 3">
    <name type="scientific">Bartonella ancashensis</name>
    <dbReference type="NCBI Taxonomy" id="1318743"/>
    <lineage>
        <taxon>Bacteria</taxon>
        <taxon>Pseudomonadati</taxon>
        <taxon>Pseudomonadota</taxon>
        <taxon>Alphaproteobacteria</taxon>
        <taxon>Hyphomicrobiales</taxon>
        <taxon>Bartonellaceae</taxon>
        <taxon>Bartonella</taxon>
    </lineage>
</organism>
<feature type="region of interest" description="Disordered" evidence="1">
    <location>
        <begin position="431"/>
        <end position="522"/>
    </location>
</feature>
<keyword evidence="2" id="KW-0547">Nucleotide-binding</keyword>
<evidence type="ECO:0000313" key="3">
    <source>
        <dbReference type="Proteomes" id="UP000057213"/>
    </source>
</evidence>
<dbReference type="STRING" id="1318743.PU02_0334"/>